<feature type="compositionally biased region" description="Low complexity" evidence="4">
    <location>
        <begin position="272"/>
        <end position="298"/>
    </location>
</feature>
<dbReference type="GO" id="GO:0015631">
    <property type="term" value="F:tubulin binding"/>
    <property type="evidence" value="ECO:0007669"/>
    <property type="project" value="TreeGrafter"/>
</dbReference>
<dbReference type="GO" id="GO:0036064">
    <property type="term" value="C:ciliary basal body"/>
    <property type="evidence" value="ECO:0007669"/>
    <property type="project" value="TreeGrafter"/>
</dbReference>
<sequence length="884" mass="100862">MNRIEPVEYSFMPKTWVLPQEHGFFLNYARRAVDRGLKLTFILKPANGAMGHGIRLYRNAESVPANPMGGTPCVVQEYINNPLLIDGFKCDLRVYVLVTSCDPLRVYVYNDGLVRLGTEKYMDPSASNGFQLNIFDFLFSKMHQESVYMHLTNYAVNKRHAGYNRSPNEMVGSKRSFSFLDHYLRDTRHVDPVHIWRSIRELIVKTIAIAAPHLLHSYRMCSRGHVQLGRAFSLEAIPAHGFPESRFVASQEVRRSNLRKTNMRSTGERVAKTSTESASTLASTGSVRSQRARSQSSAKTRGIAHFIPSHFFEILGFDILLDNDLKPWLLEVNRSPSFNGDQELDRRVKHGLLMDTLRLLNIRPSDKEAAEKEQHLTACRRLYTNGSASTNQKLFQSTAMQRRDTLKPNTYRSPSMNRIQAMGVAQRLPNTDVSGLSPYAVEQMIIRLRQQLLLIRQRLALEFFEYHNCGNWNLLFPTEDPVAQQRFARFILKNFAKFHNGKAGELQKEMEVTYLNPITIDQNHFDFWSKDQDNYQTEPDQSSSEESLSSNSEQQMSTTNTREAFNTGSEKADKRKDTMKSVLHTEKTHCISNKTEMSKPTLTTVHSIIGTQGLVQKQKKAAQVLIDCPELVNNDFDPSQLETLSDEAQLITMTCSIPLYHHASSPSDCAKPHMSSPSGSTAGSPSSASLQQDLDACVNLKTYYLCVKRMVRMMQNTTFLQNRNTNSDILRNGKQILEFRRSYPRRFSLPKSVNPVQHFVCDVALKAFHSLLTKVHRLVTRQSQLNMTKSDASKFLRGVRIMRILERAQSRLMKDHATLFASLLIGSTSYQKVLPLTEPVLSLEQQCCREFIRLCLECTLNRYERIVNSAEEHRTTGEKVAQFT</sequence>
<organism evidence="5 6">
    <name type="scientific">Fasciola gigantica</name>
    <name type="common">Giant liver fluke</name>
    <dbReference type="NCBI Taxonomy" id="46835"/>
    <lineage>
        <taxon>Eukaryota</taxon>
        <taxon>Metazoa</taxon>
        <taxon>Spiralia</taxon>
        <taxon>Lophotrochozoa</taxon>
        <taxon>Platyhelminthes</taxon>
        <taxon>Trematoda</taxon>
        <taxon>Digenea</taxon>
        <taxon>Plagiorchiida</taxon>
        <taxon>Echinostomata</taxon>
        <taxon>Echinostomatoidea</taxon>
        <taxon>Fasciolidae</taxon>
        <taxon>Fasciola</taxon>
    </lineage>
</organism>
<reference evidence="5 6" key="1">
    <citation type="submission" date="2019-04" db="EMBL/GenBank/DDBJ databases">
        <title>Annotation for the trematode Fasciola gigantica.</title>
        <authorList>
            <person name="Choi Y.-J."/>
        </authorList>
    </citation>
    <scope>NUCLEOTIDE SEQUENCE [LARGE SCALE GENOMIC DNA]</scope>
    <source>
        <strain evidence="5">Uganda_cow_1</strain>
    </source>
</reference>
<evidence type="ECO:0000256" key="3">
    <source>
        <dbReference type="ARBA" id="ARBA00022840"/>
    </source>
</evidence>
<dbReference type="PANTHER" id="PTHR12241">
    <property type="entry name" value="TUBULIN POLYGLUTAMYLASE"/>
    <property type="match status" value="1"/>
</dbReference>
<keyword evidence="6" id="KW-1185">Reference proteome</keyword>
<dbReference type="Proteomes" id="UP000316759">
    <property type="component" value="Unassembled WGS sequence"/>
</dbReference>
<feature type="region of interest" description="Disordered" evidence="4">
    <location>
        <begin position="530"/>
        <end position="579"/>
    </location>
</feature>
<dbReference type="GO" id="GO:0005524">
    <property type="term" value="F:ATP binding"/>
    <property type="evidence" value="ECO:0007669"/>
    <property type="project" value="UniProtKB-KW"/>
</dbReference>
<dbReference type="OrthoDB" id="202825at2759"/>
<feature type="compositionally biased region" description="Polar residues" evidence="4">
    <location>
        <begin position="558"/>
        <end position="569"/>
    </location>
</feature>
<proteinExistence type="predicted"/>
<feature type="compositionally biased region" description="Basic and acidic residues" evidence="4">
    <location>
        <begin position="570"/>
        <end position="579"/>
    </location>
</feature>
<feature type="region of interest" description="Disordered" evidence="4">
    <location>
        <begin position="260"/>
        <end position="298"/>
    </location>
</feature>
<dbReference type="GO" id="GO:0000226">
    <property type="term" value="P:microtubule cytoskeleton organization"/>
    <property type="evidence" value="ECO:0007669"/>
    <property type="project" value="TreeGrafter"/>
</dbReference>
<keyword evidence="2" id="KW-0547">Nucleotide-binding</keyword>
<evidence type="ECO:0000256" key="1">
    <source>
        <dbReference type="ARBA" id="ARBA00022598"/>
    </source>
</evidence>
<dbReference type="SUPFAM" id="SSF56059">
    <property type="entry name" value="Glutathione synthetase ATP-binding domain-like"/>
    <property type="match status" value="1"/>
</dbReference>
<accession>A0A504YLR4</accession>
<feature type="region of interest" description="Disordered" evidence="4">
    <location>
        <begin position="666"/>
        <end position="688"/>
    </location>
</feature>
<keyword evidence="3" id="KW-0067">ATP-binding</keyword>
<feature type="compositionally biased region" description="Low complexity" evidence="4">
    <location>
        <begin position="675"/>
        <end position="688"/>
    </location>
</feature>
<dbReference type="Gene3D" id="3.30.470.20">
    <property type="entry name" value="ATP-grasp fold, B domain"/>
    <property type="match status" value="1"/>
</dbReference>
<evidence type="ECO:0000313" key="5">
    <source>
        <dbReference type="EMBL" id="TPP62194.1"/>
    </source>
</evidence>
<dbReference type="Pfam" id="PF03133">
    <property type="entry name" value="TTL"/>
    <property type="match status" value="2"/>
</dbReference>
<keyword evidence="1" id="KW-0436">Ligase</keyword>
<evidence type="ECO:0000313" key="6">
    <source>
        <dbReference type="Proteomes" id="UP000316759"/>
    </source>
</evidence>
<protein>
    <submittedName>
        <fullName evidence="5">Tubulin polyglutamylase TTLL7</fullName>
    </submittedName>
</protein>
<name>A0A504YLR4_FASGI</name>
<evidence type="ECO:0000256" key="4">
    <source>
        <dbReference type="SAM" id="MobiDB-lite"/>
    </source>
</evidence>
<dbReference type="GO" id="GO:0070740">
    <property type="term" value="F:tubulin-glutamic acid ligase activity"/>
    <property type="evidence" value="ECO:0007669"/>
    <property type="project" value="TreeGrafter"/>
</dbReference>
<dbReference type="PANTHER" id="PTHR12241:SF147">
    <property type="entry name" value="TUBULIN POLYGLUTAMYLASE TTLL7"/>
    <property type="match status" value="1"/>
</dbReference>
<comment type="caution">
    <text evidence="5">The sequence shown here is derived from an EMBL/GenBank/DDBJ whole genome shotgun (WGS) entry which is preliminary data.</text>
</comment>
<dbReference type="InterPro" id="IPR004344">
    <property type="entry name" value="TTL/TTLL_fam"/>
</dbReference>
<gene>
    <name evidence="5" type="ORF">FGIG_08133</name>
</gene>
<dbReference type="PROSITE" id="PS51221">
    <property type="entry name" value="TTL"/>
    <property type="match status" value="1"/>
</dbReference>
<dbReference type="AlphaFoldDB" id="A0A504YLR4"/>
<evidence type="ECO:0000256" key="2">
    <source>
        <dbReference type="ARBA" id="ARBA00022741"/>
    </source>
</evidence>
<dbReference type="EMBL" id="SUNJ01007183">
    <property type="protein sequence ID" value="TPP62194.1"/>
    <property type="molecule type" value="Genomic_DNA"/>
</dbReference>
<feature type="compositionally biased region" description="Low complexity" evidence="4">
    <location>
        <begin position="541"/>
        <end position="557"/>
    </location>
</feature>